<evidence type="ECO:0000256" key="2">
    <source>
        <dbReference type="ARBA" id="ARBA00022801"/>
    </source>
</evidence>
<comment type="caution">
    <text evidence="3">The sequence shown here is derived from an EMBL/GenBank/DDBJ whole genome shotgun (WGS) entry which is preliminary data.</text>
</comment>
<evidence type="ECO:0000313" key="3">
    <source>
        <dbReference type="EMBL" id="MDQ8935951.1"/>
    </source>
</evidence>
<dbReference type="PANTHER" id="PTHR31793">
    <property type="entry name" value="4-HYDROXYBENZOYL-COA THIOESTERASE FAMILY MEMBER"/>
    <property type="match status" value="1"/>
</dbReference>
<dbReference type="GO" id="GO:0047617">
    <property type="term" value="F:fatty acyl-CoA hydrolase activity"/>
    <property type="evidence" value="ECO:0007669"/>
    <property type="project" value="TreeGrafter"/>
</dbReference>
<accession>A0AAW8J9X1</accession>
<gene>
    <name evidence="3" type="ORF">RFH47_09425</name>
</gene>
<dbReference type="CDD" id="cd00586">
    <property type="entry name" value="4HBT"/>
    <property type="match status" value="1"/>
</dbReference>
<organism evidence="3 4">
    <name type="scientific">Acinetobacter rudis</name>
    <dbReference type="NCBI Taxonomy" id="632955"/>
    <lineage>
        <taxon>Bacteria</taxon>
        <taxon>Pseudomonadati</taxon>
        <taxon>Pseudomonadota</taxon>
        <taxon>Gammaproteobacteria</taxon>
        <taxon>Moraxellales</taxon>
        <taxon>Moraxellaceae</taxon>
        <taxon>Acinetobacter</taxon>
    </lineage>
</organism>
<dbReference type="InterPro" id="IPR029069">
    <property type="entry name" value="HotDog_dom_sf"/>
</dbReference>
<protein>
    <submittedName>
        <fullName evidence="3">Acyl-CoA thioesterase</fullName>
        <ecNumber evidence="3">3.1.2.-</ecNumber>
    </submittedName>
</protein>
<reference evidence="3" key="1">
    <citation type="submission" date="2023-08" db="EMBL/GenBank/DDBJ databases">
        <title>Emergence of clinically-relevant ST2 carbapenem-resistant Acinetobacter baumannii strains in hospital sewages in Zhejiang, East of China.</title>
        <authorList>
            <person name="Kaichao C."/>
            <person name="Zhang R."/>
        </authorList>
    </citation>
    <scope>NUCLEOTIDE SEQUENCE</scope>
    <source>
        <strain evidence="3">M-RB-37</strain>
    </source>
</reference>
<dbReference type="InterPro" id="IPR050563">
    <property type="entry name" value="4-hydroxybenzoyl-CoA_TE"/>
</dbReference>
<evidence type="ECO:0000256" key="1">
    <source>
        <dbReference type="ARBA" id="ARBA00005953"/>
    </source>
</evidence>
<proteinExistence type="inferred from homology"/>
<keyword evidence="2 3" id="KW-0378">Hydrolase</keyword>
<dbReference type="Pfam" id="PF13279">
    <property type="entry name" value="4HBT_2"/>
    <property type="match status" value="1"/>
</dbReference>
<dbReference type="PANTHER" id="PTHR31793:SF27">
    <property type="entry name" value="NOVEL THIOESTERASE SUPERFAMILY DOMAIN AND SAPOSIN A-TYPE DOMAIN CONTAINING PROTEIN (0610012H03RIK)"/>
    <property type="match status" value="1"/>
</dbReference>
<comment type="similarity">
    <text evidence="1">Belongs to the 4-hydroxybenzoyl-CoA thioesterase family.</text>
</comment>
<dbReference type="RefSeq" id="WP_308975792.1">
    <property type="nucleotide sequence ID" value="NZ_JAVIDL010000015.1"/>
</dbReference>
<evidence type="ECO:0000313" key="4">
    <source>
        <dbReference type="Proteomes" id="UP001243844"/>
    </source>
</evidence>
<dbReference type="Proteomes" id="UP001243844">
    <property type="component" value="Unassembled WGS sequence"/>
</dbReference>
<dbReference type="SUPFAM" id="SSF54637">
    <property type="entry name" value="Thioesterase/thiol ester dehydrase-isomerase"/>
    <property type="match status" value="1"/>
</dbReference>
<dbReference type="Gene3D" id="3.10.129.10">
    <property type="entry name" value="Hotdog Thioesterase"/>
    <property type="match status" value="1"/>
</dbReference>
<dbReference type="EMBL" id="JAVIDL010000015">
    <property type="protein sequence ID" value="MDQ8935951.1"/>
    <property type="molecule type" value="Genomic_DNA"/>
</dbReference>
<dbReference type="AlphaFoldDB" id="A0AAW8J9X1"/>
<dbReference type="EC" id="3.1.2.-" evidence="3"/>
<sequence length="146" mass="16997">MLDQYPVILKQTVAWGDMDAYGHVNNVMYYRYIESSRILYFHELGTYGHDVLTVIASNQCKYLKPVFYPDVLKVAARVEEIRNSAVRMHYVLYSEQQQQVVATAEAVVVFVDPVEMKKTLIPKQIREDIIRFEQNVNHDLNLGNNI</sequence>
<name>A0AAW8J9X1_9GAMM</name>